<protein>
    <submittedName>
        <fullName evidence="1">Uncharacterized protein</fullName>
    </submittedName>
</protein>
<comment type="caution">
    <text evidence="1">The sequence shown here is derived from an EMBL/GenBank/DDBJ whole genome shotgun (WGS) entry which is preliminary data.</text>
</comment>
<gene>
    <name evidence="1" type="ORF">OXPF_38490</name>
</gene>
<accession>A0A0N8NSQ3</accession>
<dbReference type="EMBL" id="LKET01000062">
    <property type="protein sequence ID" value="KPU42672.1"/>
    <property type="molecule type" value="Genomic_DNA"/>
</dbReference>
<sequence length="77" mass="8922">MSDYRLEFGTPSGPNDTDRLHSLLSVVTHEDDLAITMNNDKEQIEHIVDVLKDNEFEIKTKSNNTEDKFHIHARRKA</sequence>
<reference evidence="1 2" key="1">
    <citation type="submission" date="2015-09" db="EMBL/GenBank/DDBJ databases">
        <title>Genome sequence of Oxobacter pfennigii DSM 3222.</title>
        <authorList>
            <person name="Poehlein A."/>
            <person name="Bengelsdorf F.R."/>
            <person name="Schiel-Bengelsdorf B."/>
            <person name="Duerre P."/>
            <person name="Daniel R."/>
        </authorList>
    </citation>
    <scope>NUCLEOTIDE SEQUENCE [LARGE SCALE GENOMIC DNA]</scope>
    <source>
        <strain evidence="1 2">DSM 3222</strain>
    </source>
</reference>
<evidence type="ECO:0000313" key="2">
    <source>
        <dbReference type="Proteomes" id="UP000050326"/>
    </source>
</evidence>
<dbReference type="Proteomes" id="UP000050326">
    <property type="component" value="Unassembled WGS sequence"/>
</dbReference>
<dbReference type="AlphaFoldDB" id="A0A0N8NSQ3"/>
<dbReference type="STRING" id="36849.OXPF_38490"/>
<evidence type="ECO:0000313" key="1">
    <source>
        <dbReference type="EMBL" id="KPU42672.1"/>
    </source>
</evidence>
<proteinExistence type="predicted"/>
<name>A0A0N8NSQ3_9CLOT</name>
<organism evidence="1 2">
    <name type="scientific">Oxobacter pfennigii</name>
    <dbReference type="NCBI Taxonomy" id="36849"/>
    <lineage>
        <taxon>Bacteria</taxon>
        <taxon>Bacillati</taxon>
        <taxon>Bacillota</taxon>
        <taxon>Clostridia</taxon>
        <taxon>Eubacteriales</taxon>
        <taxon>Clostridiaceae</taxon>
        <taxon>Oxobacter</taxon>
    </lineage>
</organism>
<keyword evidence="2" id="KW-1185">Reference proteome</keyword>
<dbReference type="RefSeq" id="WP_054876809.1">
    <property type="nucleotide sequence ID" value="NZ_LKET01000062.1"/>
</dbReference>
<dbReference type="OrthoDB" id="1725415at2"/>